<evidence type="ECO:0000256" key="3">
    <source>
        <dbReference type="ARBA" id="ARBA00022692"/>
    </source>
</evidence>
<evidence type="ECO:0000256" key="2">
    <source>
        <dbReference type="ARBA" id="ARBA00022452"/>
    </source>
</evidence>
<evidence type="ECO:0000313" key="7">
    <source>
        <dbReference type="Proteomes" id="UP000665020"/>
    </source>
</evidence>
<dbReference type="SUPFAM" id="SSF56954">
    <property type="entry name" value="Outer membrane efflux proteins (OEP)"/>
    <property type="match status" value="1"/>
</dbReference>
<dbReference type="GO" id="GO:0009279">
    <property type="term" value="C:cell outer membrane"/>
    <property type="evidence" value="ECO:0007669"/>
    <property type="project" value="UniProtKB-SubCell"/>
</dbReference>
<protein>
    <recommendedName>
        <fullName evidence="8">TolC family protein</fullName>
    </recommendedName>
</protein>
<dbReference type="AlphaFoldDB" id="A0A8A7KF86"/>
<dbReference type="PANTHER" id="PTHR30026:SF20">
    <property type="entry name" value="OUTER MEMBRANE PROTEIN TOLC"/>
    <property type="match status" value="1"/>
</dbReference>
<dbReference type="InterPro" id="IPR051906">
    <property type="entry name" value="TolC-like"/>
</dbReference>
<reference evidence="6" key="1">
    <citation type="submission" date="2019-12" db="EMBL/GenBank/DDBJ databases">
        <authorList>
            <person name="zhang j."/>
            <person name="sun C.M."/>
        </authorList>
    </citation>
    <scope>NUCLEOTIDE SEQUENCE</scope>
    <source>
        <strain evidence="6">NS-1</strain>
    </source>
</reference>
<sequence length="245" mass="28182">MRMQQENKVVILLIIGVVFSFYFPEITMAASLSFEQAVEFGLENSDTLKDIKQEIEGLERDIELIKAGQNWQVTVDADYNLTDNDNVSGDEDGDLGIGFTKDYSSGFSLGPTIDVDTDDFSSEYTIDVSQKIFPWTPIESDQDLYTQEKKLEKLKKKLAENRTVQLISWLETYLNLIRLKEKEVVYTEELKLAKKEFKEVEAKSDIGEAGKIEFLKSQLTVKEAAYQLKNLKKNFRRVKKTFVRT</sequence>
<dbReference type="GO" id="GO:1990281">
    <property type="term" value="C:efflux pump complex"/>
    <property type="evidence" value="ECO:0007669"/>
    <property type="project" value="TreeGrafter"/>
</dbReference>
<evidence type="ECO:0008006" key="8">
    <source>
        <dbReference type="Google" id="ProtNLM"/>
    </source>
</evidence>
<dbReference type="EMBL" id="CP046640">
    <property type="protein sequence ID" value="QTL98745.1"/>
    <property type="molecule type" value="Genomic_DNA"/>
</dbReference>
<proteinExistence type="predicted"/>
<dbReference type="Proteomes" id="UP000665020">
    <property type="component" value="Chromosome"/>
</dbReference>
<dbReference type="Gene3D" id="1.20.1600.10">
    <property type="entry name" value="Outer membrane efflux proteins (OEP)"/>
    <property type="match status" value="1"/>
</dbReference>
<evidence type="ECO:0000313" key="6">
    <source>
        <dbReference type="EMBL" id="QTL98745.1"/>
    </source>
</evidence>
<keyword evidence="3" id="KW-0812">Transmembrane</keyword>
<gene>
    <name evidence="6" type="ORF">GM661_12600</name>
</gene>
<name>A0A8A7KF86_9FIRM</name>
<keyword evidence="7" id="KW-1185">Reference proteome</keyword>
<dbReference type="GO" id="GO:0015288">
    <property type="term" value="F:porin activity"/>
    <property type="evidence" value="ECO:0007669"/>
    <property type="project" value="TreeGrafter"/>
</dbReference>
<dbReference type="KEGG" id="ifn:GM661_12600"/>
<dbReference type="GO" id="GO:0015562">
    <property type="term" value="F:efflux transmembrane transporter activity"/>
    <property type="evidence" value="ECO:0007669"/>
    <property type="project" value="InterPro"/>
</dbReference>
<dbReference type="PANTHER" id="PTHR30026">
    <property type="entry name" value="OUTER MEMBRANE PROTEIN TOLC"/>
    <property type="match status" value="1"/>
</dbReference>
<evidence type="ECO:0000256" key="5">
    <source>
        <dbReference type="ARBA" id="ARBA00023237"/>
    </source>
</evidence>
<evidence type="ECO:0000256" key="4">
    <source>
        <dbReference type="ARBA" id="ARBA00023136"/>
    </source>
</evidence>
<keyword evidence="5" id="KW-0998">Cell outer membrane</keyword>
<comment type="subcellular location">
    <subcellularLocation>
        <location evidence="1">Cell outer membrane</location>
    </subcellularLocation>
</comment>
<accession>A0A8A7KF86</accession>
<dbReference type="RefSeq" id="WP_230867140.1">
    <property type="nucleotide sequence ID" value="NZ_CP046640.1"/>
</dbReference>
<evidence type="ECO:0000256" key="1">
    <source>
        <dbReference type="ARBA" id="ARBA00004442"/>
    </source>
</evidence>
<keyword evidence="2" id="KW-1134">Transmembrane beta strand</keyword>
<organism evidence="6 7">
    <name type="scientific">Iocasia fonsfrigidae</name>
    <dbReference type="NCBI Taxonomy" id="2682810"/>
    <lineage>
        <taxon>Bacteria</taxon>
        <taxon>Bacillati</taxon>
        <taxon>Bacillota</taxon>
        <taxon>Clostridia</taxon>
        <taxon>Halanaerobiales</taxon>
        <taxon>Halanaerobiaceae</taxon>
        <taxon>Iocasia</taxon>
    </lineage>
</organism>
<keyword evidence="4" id="KW-0472">Membrane</keyword>